<dbReference type="Proteomes" id="UP000644282">
    <property type="component" value="Unassembled WGS sequence"/>
</dbReference>
<organism evidence="1 2">
    <name type="scientific">Leptospira interrogans serovar Pomona</name>
    <dbReference type="NCBI Taxonomy" id="44276"/>
    <lineage>
        <taxon>Bacteria</taxon>
        <taxon>Pseudomonadati</taxon>
        <taxon>Spirochaetota</taxon>
        <taxon>Spirochaetia</taxon>
        <taxon>Leptospirales</taxon>
        <taxon>Leptospiraceae</taxon>
        <taxon>Leptospira</taxon>
    </lineage>
</organism>
<dbReference type="RefSeq" id="WP_000635877.1">
    <property type="nucleotide sequence ID" value="NZ_CP186594.1"/>
</dbReference>
<dbReference type="EMBL" id="JADDXF010000014">
    <property type="protein sequence ID" value="MBE8430154.1"/>
    <property type="molecule type" value="Genomic_DNA"/>
</dbReference>
<evidence type="ECO:0008006" key="3">
    <source>
        <dbReference type="Google" id="ProtNLM"/>
    </source>
</evidence>
<proteinExistence type="predicted"/>
<reference evidence="1" key="1">
    <citation type="submission" date="2020-10" db="EMBL/GenBank/DDBJ databases">
        <title>New Zealand Leptospira genomics.</title>
        <authorList>
            <person name="Wilkinson D.A."/>
            <person name="Nisa S."/>
            <person name="Moinet M."/>
            <person name="Benschop J."/>
        </authorList>
    </citation>
    <scope>NUCLEOTIDE SEQUENCE</scope>
    <source>
        <strain evidence="1">ESR8</strain>
    </source>
</reference>
<evidence type="ECO:0000313" key="1">
    <source>
        <dbReference type="EMBL" id="MBE8430154.1"/>
    </source>
</evidence>
<sequence>MIVKILSASTEIRMKNLILKTRLNHFRHIVHSILIAVILIFSKVINAEQLETIKIQGKSFTGRLDASGFSVVNSKGAKILSLPPEETEFVRSFRFEDFNRDGYKDIFLEDSQMGIGSEILYLFVPSAGKFREITNFFNFPNSIHIEGTKYFYSFSSLGCLGKDWISDLFIIKNNTAIQITRIEGEGCVIENGVHIYESSSQKSNSKKLIQFLPSNTFEKYKDGELGFLKQYWTKNYKKYSHNE</sequence>
<protein>
    <recommendedName>
        <fullName evidence="3">VCBS repeat-containing protein</fullName>
    </recommendedName>
</protein>
<accession>A0AA40WBB9</accession>
<comment type="caution">
    <text evidence="1">The sequence shown here is derived from an EMBL/GenBank/DDBJ whole genome shotgun (WGS) entry which is preliminary data.</text>
</comment>
<evidence type="ECO:0000313" key="2">
    <source>
        <dbReference type="Proteomes" id="UP000644282"/>
    </source>
</evidence>
<gene>
    <name evidence="1" type="ORF">IQB77_09845</name>
</gene>
<dbReference type="AlphaFoldDB" id="A0AA40WBB9"/>
<name>A0AA40WBB9_LEPIR</name>